<evidence type="ECO:0000313" key="5">
    <source>
        <dbReference type="Proteomes" id="UP000274822"/>
    </source>
</evidence>
<proteinExistence type="predicted"/>
<dbReference type="PROSITE" id="PS50213">
    <property type="entry name" value="FAS1"/>
    <property type="match status" value="1"/>
</dbReference>
<dbReference type="SUPFAM" id="SSF82153">
    <property type="entry name" value="FAS1 domain"/>
    <property type="match status" value="1"/>
</dbReference>
<keyword evidence="2" id="KW-0732">Signal</keyword>
<feature type="compositionally biased region" description="Basic residues" evidence="1">
    <location>
        <begin position="96"/>
        <end position="113"/>
    </location>
</feature>
<dbReference type="Gene3D" id="2.30.180.10">
    <property type="entry name" value="FAS1 domain"/>
    <property type="match status" value="2"/>
</dbReference>
<dbReference type="PANTHER" id="PTHR10900">
    <property type="entry name" value="PERIOSTIN-RELATED"/>
    <property type="match status" value="1"/>
</dbReference>
<organism evidence="4 5">
    <name type="scientific">Jimgerdemannia flammicorona</name>
    <dbReference type="NCBI Taxonomy" id="994334"/>
    <lineage>
        <taxon>Eukaryota</taxon>
        <taxon>Fungi</taxon>
        <taxon>Fungi incertae sedis</taxon>
        <taxon>Mucoromycota</taxon>
        <taxon>Mucoromycotina</taxon>
        <taxon>Endogonomycetes</taxon>
        <taxon>Endogonales</taxon>
        <taxon>Endogonaceae</taxon>
        <taxon>Jimgerdemannia</taxon>
    </lineage>
</organism>
<feature type="chain" id="PRO_5018991418" description="FAS1 domain-containing protein" evidence="2">
    <location>
        <begin position="21"/>
        <end position="181"/>
    </location>
</feature>
<dbReference type="InterPro" id="IPR036378">
    <property type="entry name" value="FAS1_dom_sf"/>
</dbReference>
<dbReference type="Pfam" id="PF02469">
    <property type="entry name" value="Fasciclin"/>
    <property type="match status" value="1"/>
</dbReference>
<feature type="compositionally biased region" description="Low complexity" evidence="1">
    <location>
        <begin position="78"/>
        <end position="91"/>
    </location>
</feature>
<evidence type="ECO:0000256" key="1">
    <source>
        <dbReference type="SAM" id="MobiDB-lite"/>
    </source>
</evidence>
<accession>A0A433QGL0</accession>
<reference evidence="4 5" key="1">
    <citation type="journal article" date="2018" name="New Phytol.">
        <title>Phylogenomics of Endogonaceae and evolution of mycorrhizas within Mucoromycota.</title>
        <authorList>
            <person name="Chang Y."/>
            <person name="Desiro A."/>
            <person name="Na H."/>
            <person name="Sandor L."/>
            <person name="Lipzen A."/>
            <person name="Clum A."/>
            <person name="Barry K."/>
            <person name="Grigoriev I.V."/>
            <person name="Martin F.M."/>
            <person name="Stajich J.E."/>
            <person name="Smith M.E."/>
            <person name="Bonito G."/>
            <person name="Spatafora J.W."/>
        </authorList>
    </citation>
    <scope>NUCLEOTIDE SEQUENCE [LARGE SCALE GENOMIC DNA]</scope>
    <source>
        <strain evidence="4 5">AD002</strain>
    </source>
</reference>
<protein>
    <recommendedName>
        <fullName evidence="3">FAS1 domain-containing protein</fullName>
    </recommendedName>
</protein>
<dbReference type="AlphaFoldDB" id="A0A433QGL0"/>
<dbReference type="GO" id="GO:0005615">
    <property type="term" value="C:extracellular space"/>
    <property type="evidence" value="ECO:0007669"/>
    <property type="project" value="TreeGrafter"/>
</dbReference>
<evidence type="ECO:0000259" key="3">
    <source>
        <dbReference type="PROSITE" id="PS50213"/>
    </source>
</evidence>
<dbReference type="InterPro" id="IPR000782">
    <property type="entry name" value="FAS1_domain"/>
</dbReference>
<comment type="caution">
    <text evidence="4">The sequence shown here is derived from an EMBL/GenBank/DDBJ whole genome shotgun (WGS) entry which is preliminary data.</text>
</comment>
<dbReference type="Proteomes" id="UP000274822">
    <property type="component" value="Unassembled WGS sequence"/>
</dbReference>
<gene>
    <name evidence="4" type="ORF">BC938DRAFT_481253</name>
</gene>
<dbReference type="PANTHER" id="PTHR10900:SF77">
    <property type="entry name" value="FI19380P1"/>
    <property type="match status" value="1"/>
</dbReference>
<evidence type="ECO:0000313" key="4">
    <source>
        <dbReference type="EMBL" id="RUS28942.1"/>
    </source>
</evidence>
<feature type="domain" description="FAS1" evidence="3">
    <location>
        <begin position="20"/>
        <end position="141"/>
    </location>
</feature>
<evidence type="ECO:0000256" key="2">
    <source>
        <dbReference type="SAM" id="SignalP"/>
    </source>
</evidence>
<sequence length="181" mass="20632">MRSFPANPLLCTLLFALAYAQTITDTLESNPRFKTLTQYLDLLPKLRHMLKDESRTFTLFAPTNEAFVRATADLSTQTTLLSQSTPTLRIPPQRPRPPHPRRPRNLRCSRRPRPAPCRRARVAISDITACNGVVHGVDAVLAPTSLVYDACSVLKMVRRCWNQNKYDCVFKCCREVNLNIY</sequence>
<dbReference type="InterPro" id="IPR050904">
    <property type="entry name" value="Adhesion/Biosynth-related"/>
</dbReference>
<name>A0A433QGL0_9FUNG</name>
<keyword evidence="5" id="KW-1185">Reference proteome</keyword>
<dbReference type="EMBL" id="RBNJ01005867">
    <property type="protein sequence ID" value="RUS28942.1"/>
    <property type="molecule type" value="Genomic_DNA"/>
</dbReference>
<feature type="region of interest" description="Disordered" evidence="1">
    <location>
        <begin position="78"/>
        <end position="113"/>
    </location>
</feature>
<feature type="signal peptide" evidence="2">
    <location>
        <begin position="1"/>
        <end position="20"/>
    </location>
</feature>